<dbReference type="Pfam" id="PF00550">
    <property type="entry name" value="PP-binding"/>
    <property type="match status" value="1"/>
</dbReference>
<dbReference type="Gene3D" id="1.10.1200.10">
    <property type="entry name" value="ACP-like"/>
    <property type="match status" value="1"/>
</dbReference>
<dbReference type="AlphaFoldDB" id="A0A401ZST3"/>
<evidence type="ECO:0000313" key="3">
    <source>
        <dbReference type="Proteomes" id="UP000287224"/>
    </source>
</evidence>
<proteinExistence type="predicted"/>
<dbReference type="InterPro" id="IPR036736">
    <property type="entry name" value="ACP-like_sf"/>
</dbReference>
<dbReference type="SUPFAM" id="SSF47336">
    <property type="entry name" value="ACP-like"/>
    <property type="match status" value="1"/>
</dbReference>
<evidence type="ECO:0000313" key="2">
    <source>
        <dbReference type="EMBL" id="GCE09921.1"/>
    </source>
</evidence>
<dbReference type="PROSITE" id="PS50075">
    <property type="entry name" value="CARRIER"/>
    <property type="match status" value="1"/>
</dbReference>
<dbReference type="RefSeq" id="WP_160146364.1">
    <property type="nucleotide sequence ID" value="NZ_BIFQ01000002.1"/>
</dbReference>
<gene>
    <name evidence="2" type="ORF">KDAU_72500</name>
</gene>
<accession>A0A401ZST3</accession>
<reference evidence="3" key="1">
    <citation type="submission" date="2018-12" db="EMBL/GenBank/DDBJ databases">
        <title>Tengunoibacter tsumagoiensis gen. nov., sp. nov., Dictyobacter kobayashii sp. nov., D. alpinus sp. nov., and D. joshuensis sp. nov. and description of Dictyobacteraceae fam. nov. within the order Ktedonobacterales isolated from Tengu-no-mugimeshi.</title>
        <authorList>
            <person name="Wang C.M."/>
            <person name="Zheng Y."/>
            <person name="Sakai Y."/>
            <person name="Toyoda A."/>
            <person name="Minakuchi Y."/>
            <person name="Abe K."/>
            <person name="Yokota A."/>
            <person name="Yabe S."/>
        </authorList>
    </citation>
    <scope>NUCLEOTIDE SEQUENCE [LARGE SCALE GENOMIC DNA]</scope>
    <source>
        <strain evidence="3">S-27</strain>
    </source>
</reference>
<feature type="domain" description="Carrier" evidence="1">
    <location>
        <begin position="8"/>
        <end position="82"/>
    </location>
</feature>
<keyword evidence="3" id="KW-1185">Reference proteome</keyword>
<dbReference type="InterPro" id="IPR009081">
    <property type="entry name" value="PP-bd_ACP"/>
</dbReference>
<dbReference type="EMBL" id="BIFQ01000002">
    <property type="protein sequence ID" value="GCE09921.1"/>
    <property type="molecule type" value="Genomic_DNA"/>
</dbReference>
<protein>
    <recommendedName>
        <fullName evidence="1">Carrier domain-containing protein</fullName>
    </recommendedName>
</protein>
<sequence>MTHNSREQDIYPRVATIIRHQVDEDDEITLDTDLLTDLGIESLSFIEIGLAMEKAFGQQFPIADLKRCTTVGDLVQLVIKKVPEEEAASK</sequence>
<evidence type="ECO:0000259" key="1">
    <source>
        <dbReference type="PROSITE" id="PS50075"/>
    </source>
</evidence>
<dbReference type="Proteomes" id="UP000287224">
    <property type="component" value="Unassembled WGS sequence"/>
</dbReference>
<organism evidence="2 3">
    <name type="scientific">Dictyobacter aurantiacus</name>
    <dbReference type="NCBI Taxonomy" id="1936993"/>
    <lineage>
        <taxon>Bacteria</taxon>
        <taxon>Bacillati</taxon>
        <taxon>Chloroflexota</taxon>
        <taxon>Ktedonobacteria</taxon>
        <taxon>Ktedonobacterales</taxon>
        <taxon>Dictyobacteraceae</taxon>
        <taxon>Dictyobacter</taxon>
    </lineage>
</organism>
<name>A0A401ZST3_9CHLR</name>
<comment type="caution">
    <text evidence="2">The sequence shown here is derived from an EMBL/GenBank/DDBJ whole genome shotgun (WGS) entry which is preliminary data.</text>
</comment>